<reference evidence="2" key="1">
    <citation type="submission" date="2022-05" db="EMBL/GenBank/DDBJ databases">
        <title>Comparative genomics of Staphylococcus equorum isolates.</title>
        <authorList>
            <person name="Luelf R.H."/>
        </authorList>
    </citation>
    <scope>NUCLEOTIDE SEQUENCE</scope>
    <source>
        <strain evidence="2">TMW 2.2343</strain>
    </source>
</reference>
<dbReference type="AlphaFoldDB" id="A0A9X4LCA5"/>
<protein>
    <submittedName>
        <fullName evidence="2">DHH family phosphoesterase</fullName>
    </submittedName>
</protein>
<organism evidence="2 3">
    <name type="scientific">Staphylococcus equorum</name>
    <dbReference type="NCBI Taxonomy" id="246432"/>
    <lineage>
        <taxon>Bacteria</taxon>
        <taxon>Bacillati</taxon>
        <taxon>Bacillota</taxon>
        <taxon>Bacilli</taxon>
        <taxon>Bacillales</taxon>
        <taxon>Staphylococcaceae</taxon>
        <taxon>Staphylococcus</taxon>
    </lineage>
</organism>
<dbReference type="Pfam" id="PF01368">
    <property type="entry name" value="DHH"/>
    <property type="match status" value="1"/>
</dbReference>
<gene>
    <name evidence="2" type="ORF">M4L21_13655</name>
</gene>
<comment type="caution">
    <text evidence="2">The sequence shown here is derived from an EMBL/GenBank/DDBJ whole genome shotgun (WGS) entry which is preliminary data.</text>
</comment>
<dbReference type="InterPro" id="IPR051673">
    <property type="entry name" value="SSDNA_exonuclease_RecJ"/>
</dbReference>
<evidence type="ECO:0000313" key="2">
    <source>
        <dbReference type="EMBL" id="MDG0860374.1"/>
    </source>
</evidence>
<dbReference type="PANTHER" id="PTHR30255">
    <property type="entry name" value="SINGLE-STRANDED-DNA-SPECIFIC EXONUCLEASE RECJ"/>
    <property type="match status" value="1"/>
</dbReference>
<dbReference type="Proteomes" id="UP001152302">
    <property type="component" value="Unassembled WGS sequence"/>
</dbReference>
<evidence type="ECO:0000313" key="3">
    <source>
        <dbReference type="Proteomes" id="UP001152302"/>
    </source>
</evidence>
<accession>A0A9X4LCA5</accession>
<dbReference type="GO" id="GO:0004527">
    <property type="term" value="F:exonuclease activity"/>
    <property type="evidence" value="ECO:0007669"/>
    <property type="project" value="UniProtKB-KW"/>
</dbReference>
<dbReference type="Gene3D" id="3.90.1640.30">
    <property type="match status" value="1"/>
</dbReference>
<dbReference type="Gene3D" id="3.10.310.30">
    <property type="match status" value="1"/>
</dbReference>
<evidence type="ECO:0000259" key="1">
    <source>
        <dbReference type="Pfam" id="PF01368"/>
    </source>
</evidence>
<dbReference type="InterPro" id="IPR038763">
    <property type="entry name" value="DHH_sf"/>
</dbReference>
<dbReference type="PANTHER" id="PTHR30255:SF2">
    <property type="entry name" value="SINGLE-STRANDED-DNA-SPECIFIC EXONUCLEASE RECJ"/>
    <property type="match status" value="1"/>
</dbReference>
<dbReference type="RefSeq" id="WP_277595893.1">
    <property type="nucleotide sequence ID" value="NZ_JAMBPX010000011.1"/>
</dbReference>
<proteinExistence type="predicted"/>
<dbReference type="SUPFAM" id="SSF64182">
    <property type="entry name" value="DHH phosphoesterases"/>
    <property type="match status" value="1"/>
</dbReference>
<name>A0A9X4LCA5_9STAP</name>
<feature type="domain" description="DDH" evidence="1">
    <location>
        <begin position="63"/>
        <end position="208"/>
    </location>
</feature>
<dbReference type="EMBL" id="JAMBPX010000011">
    <property type="protein sequence ID" value="MDG0860374.1"/>
    <property type="molecule type" value="Genomic_DNA"/>
</dbReference>
<sequence>MKIKQIGDYNGNIVETVLENRSINDYELLLNPTDEDNTSAFDLKNIDKAIEVFLAHIIAKSKIGLVVDADADGITSSSIMYQYIKEVNPESPITPFFHERKAHGLTEQIMNEISKTEIDLLIVPDAGSNDLRNIELLKAMEIDVLIIDHHEVEEETEFGVLINNQLSDNTKTNRNLVGAGMVLRFCEAVDSLLHQPKSSKFYDLAAIGQIGDGSDISQNEVRNMVFKGLNNIQNDFVKVVLLDMFGTLEDIAPKNLSFSVIPLINSVVRVGTMEEKESLFNAINYINCEDTITVVKRKKNKATGKFDKFDVDQTYFEFVYDLCKKIKGRQKTKTDKVLGLINESIDNTGGIAIGILDTTEYAPITGLIATKISSKFQKPTLLLQKSKKIFDHNGKEKTEVTYFGSGRGNEKVLKSLKDWCNNTGLVEFAQGHANAFGISIKEENFDEFREKTKNVESEEFVYEVDVLLSEFPDKELIMNVVDNTYVFGGKVSEPLIAFTNVKVNKRFINQRGSMLKFFDRGVEFVMYGAPSGLYESLTNNFDEFIEMDFVGRASSNSWGGKTTAQLILDDCERSSSPIQEPKIEGIEITAETLVF</sequence>
<dbReference type="InterPro" id="IPR001667">
    <property type="entry name" value="DDH_dom"/>
</dbReference>